<evidence type="ECO:0000256" key="3">
    <source>
        <dbReference type="SAM" id="Phobius"/>
    </source>
</evidence>
<feature type="repeat" description="PPR" evidence="2">
    <location>
        <begin position="5"/>
        <end position="39"/>
    </location>
</feature>
<dbReference type="KEGG" id="smo:SELMODRAFT_105014"/>
<dbReference type="PANTHER" id="PTHR47926:SF533">
    <property type="entry name" value="DYW DOMAIN-CONTAINING PROTEIN"/>
    <property type="match status" value="1"/>
</dbReference>
<accession>D8RYX8</accession>
<reference evidence="5 6" key="1">
    <citation type="journal article" date="2011" name="Science">
        <title>The Selaginella genome identifies genetic changes associated with the evolution of vascular plants.</title>
        <authorList>
            <person name="Banks J.A."/>
            <person name="Nishiyama T."/>
            <person name="Hasebe M."/>
            <person name="Bowman J.L."/>
            <person name="Gribskov M."/>
            <person name="dePamphilis C."/>
            <person name="Albert V.A."/>
            <person name="Aono N."/>
            <person name="Aoyama T."/>
            <person name="Ambrose B.A."/>
            <person name="Ashton N.W."/>
            <person name="Axtell M.J."/>
            <person name="Barker E."/>
            <person name="Barker M.S."/>
            <person name="Bennetzen J.L."/>
            <person name="Bonawitz N.D."/>
            <person name="Chapple C."/>
            <person name="Cheng C."/>
            <person name="Correa L.G."/>
            <person name="Dacre M."/>
            <person name="DeBarry J."/>
            <person name="Dreyer I."/>
            <person name="Elias M."/>
            <person name="Engstrom E.M."/>
            <person name="Estelle M."/>
            <person name="Feng L."/>
            <person name="Finet C."/>
            <person name="Floyd S.K."/>
            <person name="Frommer W.B."/>
            <person name="Fujita T."/>
            <person name="Gramzow L."/>
            <person name="Gutensohn M."/>
            <person name="Harholt J."/>
            <person name="Hattori M."/>
            <person name="Heyl A."/>
            <person name="Hirai T."/>
            <person name="Hiwatashi Y."/>
            <person name="Ishikawa M."/>
            <person name="Iwata M."/>
            <person name="Karol K.G."/>
            <person name="Koehler B."/>
            <person name="Kolukisaoglu U."/>
            <person name="Kubo M."/>
            <person name="Kurata T."/>
            <person name="Lalonde S."/>
            <person name="Li K."/>
            <person name="Li Y."/>
            <person name="Litt A."/>
            <person name="Lyons E."/>
            <person name="Manning G."/>
            <person name="Maruyama T."/>
            <person name="Michael T.P."/>
            <person name="Mikami K."/>
            <person name="Miyazaki S."/>
            <person name="Morinaga S."/>
            <person name="Murata T."/>
            <person name="Mueller-Roeber B."/>
            <person name="Nelson D.R."/>
            <person name="Obara M."/>
            <person name="Oguri Y."/>
            <person name="Olmstead R.G."/>
            <person name="Onodera N."/>
            <person name="Petersen B.L."/>
            <person name="Pils B."/>
            <person name="Prigge M."/>
            <person name="Rensing S.A."/>
            <person name="Riano-Pachon D.M."/>
            <person name="Roberts A.W."/>
            <person name="Sato Y."/>
            <person name="Scheller H.V."/>
            <person name="Schulz B."/>
            <person name="Schulz C."/>
            <person name="Shakirov E.V."/>
            <person name="Shibagaki N."/>
            <person name="Shinohara N."/>
            <person name="Shippen D.E."/>
            <person name="Soerensen I."/>
            <person name="Sotooka R."/>
            <person name="Sugimoto N."/>
            <person name="Sugita M."/>
            <person name="Sumikawa N."/>
            <person name="Tanurdzic M."/>
            <person name="Theissen G."/>
            <person name="Ulvskov P."/>
            <person name="Wakazuki S."/>
            <person name="Weng J.K."/>
            <person name="Willats W.W."/>
            <person name="Wipf D."/>
            <person name="Wolf P.G."/>
            <person name="Yang L."/>
            <person name="Zimmer A.D."/>
            <person name="Zhu Q."/>
            <person name="Mitros T."/>
            <person name="Hellsten U."/>
            <person name="Loque D."/>
            <person name="Otillar R."/>
            <person name="Salamov A."/>
            <person name="Schmutz J."/>
            <person name="Shapiro H."/>
            <person name="Lindquist E."/>
            <person name="Lucas S."/>
            <person name="Rokhsar D."/>
            <person name="Grigoriev I.V."/>
        </authorList>
    </citation>
    <scope>NUCLEOTIDE SEQUENCE [LARGE SCALE GENOMIC DNA]</scope>
</reference>
<keyword evidence="3" id="KW-1133">Transmembrane helix</keyword>
<dbReference type="eggNOG" id="KOG4197">
    <property type="taxonomic scope" value="Eukaryota"/>
</dbReference>
<dbReference type="GO" id="GO:0003723">
    <property type="term" value="F:RNA binding"/>
    <property type="evidence" value="ECO:0007669"/>
    <property type="project" value="InterPro"/>
</dbReference>
<feature type="chain" id="PRO_5003122253" description="Pentatricopeptide repeat-containing protein" evidence="4">
    <location>
        <begin position="20"/>
        <end position="185"/>
    </location>
</feature>
<keyword evidence="6" id="KW-1185">Reference proteome</keyword>
<evidence type="ECO:0000313" key="5">
    <source>
        <dbReference type="EMBL" id="EFJ22513.1"/>
    </source>
</evidence>
<evidence type="ECO:0000313" key="6">
    <source>
        <dbReference type="Proteomes" id="UP000001514"/>
    </source>
</evidence>
<dbReference type="HOGENOM" id="CLU_002706_0_0_1"/>
<proteinExistence type="predicted"/>
<keyword evidence="1" id="KW-0677">Repeat</keyword>
<dbReference type="InterPro" id="IPR002885">
    <property type="entry name" value="PPR_rpt"/>
</dbReference>
<feature type="signal peptide" evidence="4">
    <location>
        <begin position="1"/>
        <end position="19"/>
    </location>
</feature>
<dbReference type="GO" id="GO:0009451">
    <property type="term" value="P:RNA modification"/>
    <property type="evidence" value="ECO:0007669"/>
    <property type="project" value="InterPro"/>
</dbReference>
<dbReference type="InterPro" id="IPR011990">
    <property type="entry name" value="TPR-like_helical_dom_sf"/>
</dbReference>
<organism evidence="6">
    <name type="scientific">Selaginella moellendorffii</name>
    <name type="common">Spikemoss</name>
    <dbReference type="NCBI Taxonomy" id="88036"/>
    <lineage>
        <taxon>Eukaryota</taxon>
        <taxon>Viridiplantae</taxon>
        <taxon>Streptophyta</taxon>
        <taxon>Embryophyta</taxon>
        <taxon>Tracheophyta</taxon>
        <taxon>Lycopodiopsida</taxon>
        <taxon>Selaginellales</taxon>
        <taxon>Selaginellaceae</taxon>
        <taxon>Selaginella</taxon>
    </lineage>
</organism>
<dbReference type="PROSITE" id="PS51375">
    <property type="entry name" value="PPR"/>
    <property type="match status" value="1"/>
</dbReference>
<keyword evidence="4" id="KW-0732">Signal</keyword>
<evidence type="ECO:0008006" key="7">
    <source>
        <dbReference type="Google" id="ProtNLM"/>
    </source>
</evidence>
<evidence type="ECO:0000256" key="4">
    <source>
        <dbReference type="SAM" id="SignalP"/>
    </source>
</evidence>
<protein>
    <recommendedName>
        <fullName evidence="7">Pentatricopeptide repeat-containing protein</fullName>
    </recommendedName>
</protein>
<feature type="transmembrane region" description="Helical" evidence="3">
    <location>
        <begin position="74"/>
        <end position="94"/>
    </location>
</feature>
<gene>
    <name evidence="5" type="ORF">SELMODRAFT_105014</name>
</gene>
<dbReference type="AlphaFoldDB" id="D8RYX8"/>
<dbReference type="Pfam" id="PF01535">
    <property type="entry name" value="PPR"/>
    <property type="match status" value="1"/>
</dbReference>
<dbReference type="PANTHER" id="PTHR47926">
    <property type="entry name" value="PENTATRICOPEPTIDE REPEAT-CONTAINING PROTEIN"/>
    <property type="match status" value="1"/>
</dbReference>
<sequence>MPSWDLVAWTLLLTANAHCGELQAAQEVFDLMPDRDILAWNAMLAALAQQDHGESFRALELMCLDGVNPNEFSFLNVLLACSHIGVLVAARYYFLAMAADHCLAPLKAHYLFVADLLGRSGLLYESEELIHSMPFAADDVAWGSLLGSCNVHLDEKRAARAAEKIVKLNPDISSPYVLLSNICMN</sequence>
<dbReference type="InterPro" id="IPR046960">
    <property type="entry name" value="PPR_At4g14850-like_plant"/>
</dbReference>
<keyword evidence="3" id="KW-0472">Membrane</keyword>
<dbReference type="Gene3D" id="1.25.40.10">
    <property type="entry name" value="Tetratricopeptide repeat domain"/>
    <property type="match status" value="1"/>
</dbReference>
<dbReference type="InParanoid" id="D8RYX8"/>
<dbReference type="Gramene" id="EFJ22513">
    <property type="protein sequence ID" value="EFJ22513"/>
    <property type="gene ID" value="SELMODRAFT_105014"/>
</dbReference>
<dbReference type="Proteomes" id="UP000001514">
    <property type="component" value="Unassembled WGS sequence"/>
</dbReference>
<dbReference type="EMBL" id="GL377595">
    <property type="protein sequence ID" value="EFJ22513.1"/>
    <property type="molecule type" value="Genomic_DNA"/>
</dbReference>
<name>D8RYX8_SELML</name>
<evidence type="ECO:0000256" key="2">
    <source>
        <dbReference type="PROSITE-ProRule" id="PRU00708"/>
    </source>
</evidence>
<dbReference type="OrthoDB" id="185373at2759"/>
<keyword evidence="3" id="KW-0812">Transmembrane</keyword>
<evidence type="ECO:0000256" key="1">
    <source>
        <dbReference type="ARBA" id="ARBA00022737"/>
    </source>
</evidence>